<feature type="transmembrane region" description="Helical" evidence="12">
    <location>
        <begin position="296"/>
        <end position="316"/>
    </location>
</feature>
<name>A0A212S736_RHOAC</name>
<evidence type="ECO:0000256" key="7">
    <source>
        <dbReference type="ARBA" id="ARBA00022989"/>
    </source>
</evidence>
<organism evidence="13 14">
    <name type="scientific">Rhodoblastus acidophilus</name>
    <name type="common">Rhodopseudomonas acidophila</name>
    <dbReference type="NCBI Taxonomy" id="1074"/>
    <lineage>
        <taxon>Bacteria</taxon>
        <taxon>Pseudomonadati</taxon>
        <taxon>Pseudomonadota</taxon>
        <taxon>Alphaproteobacteria</taxon>
        <taxon>Hyphomicrobiales</taxon>
        <taxon>Rhodoblastaceae</taxon>
        <taxon>Rhodoblastus</taxon>
    </lineage>
</organism>
<keyword evidence="9 12" id="KW-0472">Membrane</keyword>
<evidence type="ECO:0000313" key="13">
    <source>
        <dbReference type="EMBL" id="SNB80896.1"/>
    </source>
</evidence>
<dbReference type="Pfam" id="PF01544">
    <property type="entry name" value="CorA"/>
    <property type="match status" value="1"/>
</dbReference>
<comment type="similarity">
    <text evidence="2">Belongs to the CorA metal ion transporter (MIT) (TC 1.A.35) family.</text>
</comment>
<comment type="function">
    <text evidence="11">Mediates influx of magnesium ions. Alternates between open and closed states. Activated by low cytoplasmic Mg(2+) levels. Inactive when cytoplasmic Mg(2+) levels are high.</text>
</comment>
<evidence type="ECO:0000256" key="9">
    <source>
        <dbReference type="ARBA" id="ARBA00023136"/>
    </source>
</evidence>
<dbReference type="InterPro" id="IPR045861">
    <property type="entry name" value="CorA_cytoplasmic_dom"/>
</dbReference>
<evidence type="ECO:0000256" key="4">
    <source>
        <dbReference type="ARBA" id="ARBA00022475"/>
    </source>
</evidence>
<dbReference type="GO" id="GO:0015087">
    <property type="term" value="F:cobalt ion transmembrane transporter activity"/>
    <property type="evidence" value="ECO:0007669"/>
    <property type="project" value="TreeGrafter"/>
</dbReference>
<evidence type="ECO:0000256" key="11">
    <source>
        <dbReference type="ARBA" id="ARBA00045497"/>
    </source>
</evidence>
<protein>
    <submittedName>
        <fullName evidence="13">Magnesium transporter</fullName>
    </submittedName>
</protein>
<dbReference type="GO" id="GO:0050897">
    <property type="term" value="F:cobalt ion binding"/>
    <property type="evidence" value="ECO:0007669"/>
    <property type="project" value="TreeGrafter"/>
</dbReference>
<evidence type="ECO:0000256" key="8">
    <source>
        <dbReference type="ARBA" id="ARBA00023065"/>
    </source>
</evidence>
<dbReference type="GO" id="GO:0005886">
    <property type="term" value="C:plasma membrane"/>
    <property type="evidence" value="ECO:0007669"/>
    <property type="project" value="UniProtKB-SubCell"/>
</dbReference>
<sequence length="322" mass="36609">MTIVAAYLYRNGQRVREISIDEKADCAQDKTEFVWIGLADPSEEELRKLQHTYDLHPLAVEDALKANQLPKVDIYGDQLFVVATTAHLENEVIAYGETAMFVGHSHIISVRSGSARSHRGLRQMLEAAPTRLIHGVDYVLHAILDFIVDGYLPMVETIEEEVLSMEQRTIDTFLGREEITRIFTLRRELIRFQRVLAPMGEVASKFVRTDLPCIDGETRPYFNDVLDHVRRVQTMVDDLREVLTSVFEFSNLLEQQRTGAITRQLAAWAAILAVPTAIAGIYGMNFQNMPELKTEYGYFVVIGVITAACVGLYVRFKRAKWL</sequence>
<dbReference type="AlphaFoldDB" id="A0A212S736"/>
<evidence type="ECO:0000256" key="2">
    <source>
        <dbReference type="ARBA" id="ARBA00009765"/>
    </source>
</evidence>
<dbReference type="EMBL" id="FYDG01000014">
    <property type="protein sequence ID" value="SNB80896.1"/>
    <property type="molecule type" value="Genomic_DNA"/>
</dbReference>
<feature type="transmembrane region" description="Helical" evidence="12">
    <location>
        <begin position="265"/>
        <end position="284"/>
    </location>
</feature>
<dbReference type="OrthoDB" id="9803416at2"/>
<keyword evidence="6" id="KW-0460">Magnesium</keyword>
<dbReference type="PANTHER" id="PTHR46494:SF1">
    <property type="entry name" value="CORA FAMILY METAL ION TRANSPORTER (EUROFUNG)"/>
    <property type="match status" value="1"/>
</dbReference>
<comment type="catalytic activity">
    <reaction evidence="10">
        <text>Mg(2+)(in) = Mg(2+)(out)</text>
        <dbReference type="Rhea" id="RHEA:29827"/>
        <dbReference type="ChEBI" id="CHEBI:18420"/>
    </reaction>
</comment>
<reference evidence="14" key="1">
    <citation type="submission" date="2017-06" db="EMBL/GenBank/DDBJ databases">
        <authorList>
            <person name="Varghese N."/>
            <person name="Submissions S."/>
        </authorList>
    </citation>
    <scope>NUCLEOTIDE SEQUENCE [LARGE SCALE GENOMIC DNA]</scope>
    <source>
        <strain evidence="14">DSM 137</strain>
    </source>
</reference>
<dbReference type="CDD" id="cd12830">
    <property type="entry name" value="MtCorA-like"/>
    <property type="match status" value="1"/>
</dbReference>
<evidence type="ECO:0000256" key="6">
    <source>
        <dbReference type="ARBA" id="ARBA00022842"/>
    </source>
</evidence>
<keyword evidence="3" id="KW-0813">Transport</keyword>
<dbReference type="RefSeq" id="WP_088522069.1">
    <property type="nucleotide sequence ID" value="NZ_FYDG01000014.1"/>
</dbReference>
<dbReference type="InterPro" id="IPR045863">
    <property type="entry name" value="CorA_TM1_TM2"/>
</dbReference>
<dbReference type="SUPFAM" id="SSF143865">
    <property type="entry name" value="CorA soluble domain-like"/>
    <property type="match status" value="1"/>
</dbReference>
<dbReference type="PANTHER" id="PTHR46494">
    <property type="entry name" value="CORA FAMILY METAL ION TRANSPORTER (EUROFUNG)"/>
    <property type="match status" value="1"/>
</dbReference>
<dbReference type="Gene3D" id="3.30.460.20">
    <property type="entry name" value="CorA soluble domain-like"/>
    <property type="match status" value="1"/>
</dbReference>
<gene>
    <name evidence="13" type="ORF">SAMN06265338_11416</name>
</gene>
<evidence type="ECO:0000256" key="1">
    <source>
        <dbReference type="ARBA" id="ARBA00004651"/>
    </source>
</evidence>
<evidence type="ECO:0000313" key="14">
    <source>
        <dbReference type="Proteomes" id="UP000198418"/>
    </source>
</evidence>
<dbReference type="FunFam" id="1.20.58.340:FF:000004">
    <property type="entry name" value="Magnesium transport protein CorA"/>
    <property type="match status" value="1"/>
</dbReference>
<dbReference type="GO" id="GO:0015095">
    <property type="term" value="F:magnesium ion transmembrane transporter activity"/>
    <property type="evidence" value="ECO:0007669"/>
    <property type="project" value="TreeGrafter"/>
</dbReference>
<dbReference type="InterPro" id="IPR002523">
    <property type="entry name" value="MgTranspt_CorA/ZnTranspt_ZntB"/>
</dbReference>
<dbReference type="Proteomes" id="UP000198418">
    <property type="component" value="Unassembled WGS sequence"/>
</dbReference>
<keyword evidence="14" id="KW-1185">Reference proteome</keyword>
<evidence type="ECO:0000256" key="10">
    <source>
        <dbReference type="ARBA" id="ARBA00034269"/>
    </source>
</evidence>
<evidence type="ECO:0000256" key="3">
    <source>
        <dbReference type="ARBA" id="ARBA00022448"/>
    </source>
</evidence>
<dbReference type="SUPFAM" id="SSF144083">
    <property type="entry name" value="Magnesium transport protein CorA, transmembrane region"/>
    <property type="match status" value="1"/>
</dbReference>
<keyword evidence="5 12" id="KW-0812">Transmembrane</keyword>
<evidence type="ECO:0000256" key="12">
    <source>
        <dbReference type="SAM" id="Phobius"/>
    </source>
</evidence>
<keyword evidence="4" id="KW-1003">Cell membrane</keyword>
<comment type="subcellular location">
    <subcellularLocation>
        <location evidence="1">Cell membrane</location>
        <topology evidence="1">Multi-pass membrane protein</topology>
    </subcellularLocation>
</comment>
<dbReference type="GO" id="GO:0000287">
    <property type="term" value="F:magnesium ion binding"/>
    <property type="evidence" value="ECO:0007669"/>
    <property type="project" value="TreeGrafter"/>
</dbReference>
<evidence type="ECO:0000256" key="5">
    <source>
        <dbReference type="ARBA" id="ARBA00022692"/>
    </source>
</evidence>
<keyword evidence="8" id="KW-0406">Ion transport</keyword>
<accession>A0A212S736</accession>
<dbReference type="Gene3D" id="1.20.58.340">
    <property type="entry name" value="Magnesium transport protein CorA, transmembrane region"/>
    <property type="match status" value="2"/>
</dbReference>
<proteinExistence type="inferred from homology"/>
<keyword evidence="7 12" id="KW-1133">Transmembrane helix</keyword>